<evidence type="ECO:0000256" key="6">
    <source>
        <dbReference type="ARBA" id="ARBA00023134"/>
    </source>
</evidence>
<feature type="domain" description="Thioredoxin" evidence="12">
    <location>
        <begin position="530"/>
        <end position="665"/>
    </location>
</feature>
<feature type="compositionally biased region" description="Polar residues" evidence="11">
    <location>
        <begin position="328"/>
        <end position="345"/>
    </location>
</feature>
<dbReference type="Pfam" id="PF00071">
    <property type="entry name" value="Ras"/>
    <property type="match status" value="1"/>
</dbReference>
<keyword evidence="8" id="KW-0449">Lipoprotein</keyword>
<keyword evidence="7" id="KW-0472">Membrane</keyword>
<dbReference type="EMBL" id="KB106856">
    <property type="protein sequence ID" value="ELK30630.1"/>
    <property type="molecule type" value="Genomic_DNA"/>
</dbReference>
<dbReference type="InterPro" id="IPR027417">
    <property type="entry name" value="P-loop_NTPase"/>
</dbReference>
<reference evidence="14" key="1">
    <citation type="journal article" date="2013" name="Science">
        <title>Comparative analysis of bat genomes provides insight into the evolution of flight and immunity.</title>
        <authorList>
            <person name="Zhang G."/>
            <person name="Cowled C."/>
            <person name="Shi Z."/>
            <person name="Huang Z."/>
            <person name="Bishop-Lilly K.A."/>
            <person name="Fang X."/>
            <person name="Wynne J.W."/>
            <person name="Xiong Z."/>
            <person name="Baker M.L."/>
            <person name="Zhao W."/>
            <person name="Tachedjian M."/>
            <person name="Zhu Y."/>
            <person name="Zhou P."/>
            <person name="Jiang X."/>
            <person name="Ng J."/>
            <person name="Yang L."/>
            <person name="Wu L."/>
            <person name="Xiao J."/>
            <person name="Feng Y."/>
            <person name="Chen Y."/>
            <person name="Sun X."/>
            <person name="Zhang Y."/>
            <person name="Marsh G.A."/>
            <person name="Crameri G."/>
            <person name="Broder C.C."/>
            <person name="Frey K.G."/>
            <person name="Wang L.F."/>
            <person name="Wang J."/>
        </authorList>
    </citation>
    <scope>NUCLEOTIDE SEQUENCE [LARGE SCALE GENOMIC DNA]</scope>
</reference>
<evidence type="ECO:0000256" key="2">
    <source>
        <dbReference type="ARBA" id="ARBA00004616"/>
    </source>
</evidence>
<keyword evidence="6" id="KW-0342">GTP-binding</keyword>
<proteinExistence type="inferred from homology"/>
<dbReference type="PROSITE" id="PS51419">
    <property type="entry name" value="RAB"/>
    <property type="match status" value="1"/>
</dbReference>
<evidence type="ECO:0000256" key="5">
    <source>
        <dbReference type="ARBA" id="ARBA00022753"/>
    </source>
</evidence>
<name>L5LX73_MYODS</name>
<evidence type="ECO:0000256" key="9">
    <source>
        <dbReference type="ARBA" id="ARBA00023289"/>
    </source>
</evidence>
<feature type="compositionally biased region" description="Low complexity" evidence="11">
    <location>
        <begin position="250"/>
        <end position="259"/>
    </location>
</feature>
<dbReference type="Pfam" id="PF00085">
    <property type="entry name" value="Thioredoxin"/>
    <property type="match status" value="1"/>
</dbReference>
<organism evidence="13 14">
    <name type="scientific">Myotis davidii</name>
    <name type="common">David's myotis</name>
    <dbReference type="NCBI Taxonomy" id="225400"/>
    <lineage>
        <taxon>Eukaryota</taxon>
        <taxon>Metazoa</taxon>
        <taxon>Chordata</taxon>
        <taxon>Craniata</taxon>
        <taxon>Vertebrata</taxon>
        <taxon>Euteleostomi</taxon>
        <taxon>Mammalia</taxon>
        <taxon>Eutheria</taxon>
        <taxon>Laurasiatheria</taxon>
        <taxon>Chiroptera</taxon>
        <taxon>Yangochiroptera</taxon>
        <taxon>Vespertilionidae</taxon>
        <taxon>Myotis</taxon>
    </lineage>
</organism>
<dbReference type="GO" id="GO:0030670">
    <property type="term" value="C:phagocytic vesicle membrane"/>
    <property type="evidence" value="ECO:0007669"/>
    <property type="project" value="UniProtKB-SubCell"/>
</dbReference>
<comment type="subcellular location">
    <subcellularLocation>
        <location evidence="2">Cytoplasmic vesicle</location>
        <location evidence="2">Phagosome membrane</location>
        <topology evidence="2">Lipid-anchor</topology>
        <orientation evidence="2">Cytoplasmic side</orientation>
    </subcellularLocation>
    <subcellularLocation>
        <location evidence="1">Early endosome</location>
    </subcellularLocation>
</comment>
<dbReference type="SMART" id="SM00174">
    <property type="entry name" value="RHO"/>
    <property type="match status" value="1"/>
</dbReference>
<feature type="compositionally biased region" description="Polar residues" evidence="11">
    <location>
        <begin position="353"/>
        <end position="372"/>
    </location>
</feature>
<keyword evidence="5" id="KW-0967">Endosome</keyword>
<feature type="compositionally biased region" description="Basic and acidic residues" evidence="11">
    <location>
        <begin position="470"/>
        <end position="538"/>
    </location>
</feature>
<dbReference type="PROSITE" id="PS51421">
    <property type="entry name" value="RAS"/>
    <property type="match status" value="1"/>
</dbReference>
<comment type="similarity">
    <text evidence="3">Belongs to the small GTPase superfamily. Rab family.</text>
</comment>
<dbReference type="GO" id="GO:0005769">
    <property type="term" value="C:early endosome"/>
    <property type="evidence" value="ECO:0007669"/>
    <property type="project" value="UniProtKB-SubCell"/>
</dbReference>
<dbReference type="InterPro" id="IPR005225">
    <property type="entry name" value="Small_GTP-bd"/>
</dbReference>
<dbReference type="CDD" id="cd01860">
    <property type="entry name" value="Rab5_related"/>
    <property type="match status" value="1"/>
</dbReference>
<evidence type="ECO:0000256" key="1">
    <source>
        <dbReference type="ARBA" id="ARBA00004412"/>
    </source>
</evidence>
<dbReference type="InterPro" id="IPR036249">
    <property type="entry name" value="Thioredoxin-like_sf"/>
</dbReference>
<dbReference type="CDD" id="cd02947">
    <property type="entry name" value="TRX_family"/>
    <property type="match status" value="1"/>
</dbReference>
<dbReference type="GO" id="GO:0003924">
    <property type="term" value="F:GTPase activity"/>
    <property type="evidence" value="ECO:0007669"/>
    <property type="project" value="InterPro"/>
</dbReference>
<feature type="compositionally biased region" description="Basic and acidic residues" evidence="11">
    <location>
        <begin position="379"/>
        <end position="389"/>
    </location>
</feature>
<evidence type="ECO:0000256" key="10">
    <source>
        <dbReference type="ARBA" id="ARBA00023329"/>
    </source>
</evidence>
<protein>
    <submittedName>
        <fullName evidence="13">Ras-related protein Rab-31</fullName>
    </submittedName>
</protein>
<dbReference type="PRINTS" id="PR00449">
    <property type="entry name" value="RASTRNSFRMNG"/>
</dbReference>
<dbReference type="eggNOG" id="KOG0907">
    <property type="taxonomic scope" value="Eukaryota"/>
</dbReference>
<evidence type="ECO:0000259" key="12">
    <source>
        <dbReference type="PROSITE" id="PS51352"/>
    </source>
</evidence>
<dbReference type="AlphaFoldDB" id="L5LX73"/>
<dbReference type="InterPro" id="IPR001806">
    <property type="entry name" value="Small_GTPase"/>
</dbReference>
<dbReference type="Proteomes" id="UP000010556">
    <property type="component" value="Unassembled WGS sequence"/>
</dbReference>
<keyword evidence="14" id="KW-1185">Reference proteome</keyword>
<dbReference type="Gene3D" id="3.40.50.300">
    <property type="entry name" value="P-loop containing nucleotide triphosphate hydrolases"/>
    <property type="match status" value="1"/>
</dbReference>
<dbReference type="PANTHER" id="PTHR47978">
    <property type="match status" value="1"/>
</dbReference>
<evidence type="ECO:0000256" key="4">
    <source>
        <dbReference type="ARBA" id="ARBA00022741"/>
    </source>
</evidence>
<evidence type="ECO:0000256" key="8">
    <source>
        <dbReference type="ARBA" id="ARBA00023288"/>
    </source>
</evidence>
<dbReference type="SMART" id="SM00176">
    <property type="entry name" value="RAN"/>
    <property type="match status" value="1"/>
</dbReference>
<accession>L5LX73</accession>
<evidence type="ECO:0000256" key="3">
    <source>
        <dbReference type="ARBA" id="ARBA00006270"/>
    </source>
</evidence>
<dbReference type="FunFam" id="3.40.50.300:FF:000346">
    <property type="entry name" value="RAB31, member RAS oncogene family"/>
    <property type="match status" value="1"/>
</dbReference>
<keyword evidence="9" id="KW-0636">Prenylation</keyword>
<evidence type="ECO:0000256" key="11">
    <source>
        <dbReference type="SAM" id="MobiDB-lite"/>
    </source>
</evidence>
<feature type="compositionally biased region" description="Polar residues" evidence="11">
    <location>
        <begin position="435"/>
        <end position="460"/>
    </location>
</feature>
<dbReference type="SUPFAM" id="SSF52540">
    <property type="entry name" value="P-loop containing nucleoside triphosphate hydrolases"/>
    <property type="match status" value="1"/>
</dbReference>
<dbReference type="PROSITE" id="PS51352">
    <property type="entry name" value="THIOREDOXIN_2"/>
    <property type="match status" value="1"/>
</dbReference>
<feature type="compositionally biased region" description="Polar residues" evidence="11">
    <location>
        <begin position="390"/>
        <end position="400"/>
    </location>
</feature>
<keyword evidence="10" id="KW-0968">Cytoplasmic vesicle</keyword>
<dbReference type="Gene3D" id="3.40.30.10">
    <property type="entry name" value="Glutaredoxin"/>
    <property type="match status" value="1"/>
</dbReference>
<dbReference type="SUPFAM" id="SSF52833">
    <property type="entry name" value="Thioredoxin-like"/>
    <property type="match status" value="1"/>
</dbReference>
<dbReference type="SMART" id="SM00173">
    <property type="entry name" value="RAS"/>
    <property type="match status" value="1"/>
</dbReference>
<feature type="compositionally biased region" description="Polar residues" evidence="11">
    <location>
        <begin position="264"/>
        <end position="285"/>
    </location>
</feature>
<keyword evidence="4" id="KW-0547">Nucleotide-binding</keyword>
<dbReference type="GO" id="GO:0005525">
    <property type="term" value="F:GTP binding"/>
    <property type="evidence" value="ECO:0007669"/>
    <property type="project" value="UniProtKB-KW"/>
</dbReference>
<dbReference type="NCBIfam" id="TIGR00231">
    <property type="entry name" value="small_GTP"/>
    <property type="match status" value="1"/>
</dbReference>
<dbReference type="SMART" id="SM00175">
    <property type="entry name" value="RAB"/>
    <property type="match status" value="1"/>
</dbReference>
<feature type="region of interest" description="Disordered" evidence="11">
    <location>
        <begin position="230"/>
        <end position="549"/>
    </location>
</feature>
<gene>
    <name evidence="13" type="ORF">MDA_GLEAN10019438</name>
</gene>
<evidence type="ECO:0000256" key="7">
    <source>
        <dbReference type="ARBA" id="ARBA00023136"/>
    </source>
</evidence>
<sequence length="665" mass="72779">MMAIRELKVCLLGDTGVGKSSIVCRFVQDHFDHNISPTIGASFMTKTVPCGNELHKFLIWDTAGQERFHSLAPMYYRGSAAAVIVYDITKQDSFHTLKKWVKELKEHGPENIVMAIAGNKCDLSDIREVPLKDAKEYAESIGAIVVETSAKNAINIEELFQGISRQIPPLDPQENGNTGAIKLVKHTAPAESPLLQVLPGHVTPLAPEFLDPALTQKAFAHDVSSIQHMPAEDSKVPQSKDMFLPEQGDTSSSTKTMQSKKGDTPNSSRKIMQPKQGNTSGSPGKTTLPKEGNIFNSSGKTMLPKESNPANSSEEPIPPKQGDIFNFPTKTSPPKHNSTPISPAKSTLPKEGNTPSSSAKTIPSKQSDNPSFSKKLILPKKDNTPKLSEKNISPKPSDTSKSPEETIHPKQGNTPKLSAKSISFKPGDTSKSPKETIQQKPGSTPKLSEKNISPKQGDTSRSPEETIQPEEDHTPKSSEKAIQLKESDTPKSSEKKAIQPKEGDTPKPSEKKAIQPKEGDTPKPSEEAIQPKEDKSSEKAIQPAEGDISAEETGELLTFDLVKVILSKEDFELALKEAGERLVAVVFSATWCMPCRTIKPLYCSLSVKHEDVVFLQVDVDDCEELVQDRGIIHVPTFQFYKREEKVSEFCGALKEDLETIIAELK</sequence>
<evidence type="ECO:0000313" key="14">
    <source>
        <dbReference type="Proteomes" id="UP000010556"/>
    </source>
</evidence>
<evidence type="ECO:0000313" key="13">
    <source>
        <dbReference type="EMBL" id="ELK30630.1"/>
    </source>
</evidence>
<dbReference type="InterPro" id="IPR013766">
    <property type="entry name" value="Thioredoxin_domain"/>
</dbReference>